<dbReference type="RefSeq" id="WP_068651217.1">
    <property type="nucleotide sequence ID" value="NZ_CP043611.1"/>
</dbReference>
<dbReference type="InterPro" id="IPR024623">
    <property type="entry name" value="YtxH"/>
</dbReference>
<proteinExistence type="predicted"/>
<dbReference type="InterPro" id="IPR052928">
    <property type="entry name" value="Desiccation-related_membrane"/>
</dbReference>
<evidence type="ECO:0000313" key="2">
    <source>
        <dbReference type="Proteomes" id="UP000077355"/>
    </source>
</evidence>
<evidence type="ECO:0008006" key="3">
    <source>
        <dbReference type="Google" id="ProtNLM"/>
    </source>
</evidence>
<dbReference type="Proteomes" id="UP000077355">
    <property type="component" value="Unassembled WGS sequence"/>
</dbReference>
<gene>
    <name evidence="1" type="ORF">PBAT_17265</name>
</gene>
<reference evidence="1 2" key="1">
    <citation type="submission" date="2016-03" db="EMBL/GenBank/DDBJ databases">
        <title>Draft genome sequence of Paenibacillus antarcticus CECT 5836.</title>
        <authorList>
            <person name="Shin S.-K."/>
            <person name="Yi H."/>
        </authorList>
    </citation>
    <scope>NUCLEOTIDE SEQUENCE [LARGE SCALE GENOMIC DNA]</scope>
    <source>
        <strain evidence="1 2">CECT 5836</strain>
    </source>
</reference>
<sequence>MNNNSKGFLWGALVGGVVGSVTALLLAPKQGTELRKDIVDKSRLVSSKTQELVSVAGEQSANIYGIVKTKANDIVQDIQSWRHGNNESQDELVKISSVQEEPELDAFDLVNLSSEK</sequence>
<accession>A0A168LXE1</accession>
<protein>
    <recommendedName>
        <fullName evidence="3">Gas vesicle protein</fullName>
    </recommendedName>
</protein>
<dbReference type="Pfam" id="PF12732">
    <property type="entry name" value="YtxH"/>
    <property type="match status" value="1"/>
</dbReference>
<keyword evidence="2" id="KW-1185">Reference proteome</keyword>
<dbReference type="EMBL" id="LVJI01000024">
    <property type="protein sequence ID" value="OAB43969.1"/>
    <property type="molecule type" value="Genomic_DNA"/>
</dbReference>
<dbReference type="AlphaFoldDB" id="A0A168LXE1"/>
<name>A0A168LXE1_9BACL</name>
<dbReference type="OrthoDB" id="9810874at2"/>
<evidence type="ECO:0000313" key="1">
    <source>
        <dbReference type="EMBL" id="OAB43969.1"/>
    </source>
</evidence>
<organism evidence="1 2">
    <name type="scientific">Paenibacillus antarcticus</name>
    <dbReference type="NCBI Taxonomy" id="253703"/>
    <lineage>
        <taxon>Bacteria</taxon>
        <taxon>Bacillati</taxon>
        <taxon>Bacillota</taxon>
        <taxon>Bacilli</taxon>
        <taxon>Bacillales</taxon>
        <taxon>Paenibacillaceae</taxon>
        <taxon>Paenibacillus</taxon>
    </lineage>
</organism>
<dbReference type="PANTHER" id="PTHR35792">
    <property type="entry name" value="GENERAL STRESS PROTEIN"/>
    <property type="match status" value="1"/>
</dbReference>
<comment type="caution">
    <text evidence="1">The sequence shown here is derived from an EMBL/GenBank/DDBJ whole genome shotgun (WGS) entry which is preliminary data.</text>
</comment>
<dbReference type="PANTHER" id="PTHR35792:SF1">
    <property type="entry name" value="SLL0268 PROTEIN"/>
    <property type="match status" value="1"/>
</dbReference>